<dbReference type="InterPro" id="IPR003423">
    <property type="entry name" value="OMP_efflux"/>
</dbReference>
<sequence>MSFLFRGALAVPALALAALLAAGSASASPCTPGGSTEPGALSPEIPASLDAVITEIRRASPDIRAAGLEARALSAEADQAGRRLNPSVSVELENFSGNGALSGFDRTESTFAVEQTFRLGNKRVLSERAARARAALGTAECSVILREAEREAALAYADLVAAIETAALATEAAELATELAETVAKRVDAGAAAPPELSRAQADAASLRAEAAFAAGEVETRAYALASLWGAAEPVFGLPTAFEIAPSLAAGEPGSHPRLAAAEAAVRAREAELARARAEAIPDVTLSGGFRRFEETGDSAFVAGISVPLPIFDRGGDAARATSLRGEAAAVSARAVDARLRAEQLAATASVRASNSRLSILTDEALPEAEAAYAAALQGYAIGRFDLTTTLQARAVLIETRRAVIAARRDARVADLILRSLIGAAPFDGDTQ</sequence>
<dbReference type="GO" id="GO:0009279">
    <property type="term" value="C:cell outer membrane"/>
    <property type="evidence" value="ECO:0007669"/>
    <property type="project" value="UniProtKB-SubCell"/>
</dbReference>
<dbReference type="EMBL" id="SRXW01000009">
    <property type="protein sequence ID" value="TGY87083.1"/>
    <property type="molecule type" value="Genomic_DNA"/>
</dbReference>
<evidence type="ECO:0000256" key="3">
    <source>
        <dbReference type="ARBA" id="ARBA00022448"/>
    </source>
</evidence>
<dbReference type="OrthoDB" id="9791261at2"/>
<feature type="chain" id="PRO_5020706915" evidence="8">
    <location>
        <begin position="28"/>
        <end position="432"/>
    </location>
</feature>
<evidence type="ECO:0000313" key="10">
    <source>
        <dbReference type="Proteomes" id="UP000308054"/>
    </source>
</evidence>
<evidence type="ECO:0000313" key="9">
    <source>
        <dbReference type="EMBL" id="TGY87083.1"/>
    </source>
</evidence>
<evidence type="ECO:0000256" key="6">
    <source>
        <dbReference type="ARBA" id="ARBA00023136"/>
    </source>
</evidence>
<evidence type="ECO:0000256" key="7">
    <source>
        <dbReference type="ARBA" id="ARBA00023237"/>
    </source>
</evidence>
<feature type="signal peptide" evidence="8">
    <location>
        <begin position="1"/>
        <end position="27"/>
    </location>
</feature>
<dbReference type="InterPro" id="IPR051906">
    <property type="entry name" value="TolC-like"/>
</dbReference>
<keyword evidence="7" id="KW-0998">Cell outer membrane</keyword>
<dbReference type="RefSeq" id="WP_135997614.1">
    <property type="nucleotide sequence ID" value="NZ_CP071057.1"/>
</dbReference>
<dbReference type="AlphaFoldDB" id="A0A4S2GVN8"/>
<keyword evidence="8" id="KW-0732">Signal</keyword>
<evidence type="ECO:0000256" key="8">
    <source>
        <dbReference type="SAM" id="SignalP"/>
    </source>
</evidence>
<keyword evidence="4" id="KW-1134">Transmembrane beta strand</keyword>
<protein>
    <submittedName>
        <fullName evidence="9">TolC family protein</fullName>
    </submittedName>
</protein>
<comment type="caution">
    <text evidence="9">The sequence shown here is derived from an EMBL/GenBank/DDBJ whole genome shotgun (WGS) entry which is preliminary data.</text>
</comment>
<organism evidence="9 10">
    <name type="scientific">Marinicauda algicola</name>
    <dbReference type="NCBI Taxonomy" id="2029849"/>
    <lineage>
        <taxon>Bacteria</taxon>
        <taxon>Pseudomonadati</taxon>
        <taxon>Pseudomonadota</taxon>
        <taxon>Alphaproteobacteria</taxon>
        <taxon>Maricaulales</taxon>
        <taxon>Maricaulaceae</taxon>
        <taxon>Marinicauda</taxon>
    </lineage>
</organism>
<dbReference type="SUPFAM" id="SSF56954">
    <property type="entry name" value="Outer membrane efflux proteins (OEP)"/>
    <property type="match status" value="1"/>
</dbReference>
<evidence type="ECO:0000256" key="4">
    <source>
        <dbReference type="ARBA" id="ARBA00022452"/>
    </source>
</evidence>
<dbReference type="PANTHER" id="PTHR30026:SF20">
    <property type="entry name" value="OUTER MEMBRANE PROTEIN TOLC"/>
    <property type="match status" value="1"/>
</dbReference>
<reference evidence="9 10" key="1">
    <citation type="journal article" date="2017" name="Int. J. Syst. Evol. Microbiol.">
        <title>Marinicauda algicola sp. nov., isolated from a marine red alga Rhodosorus marinus.</title>
        <authorList>
            <person name="Jeong S.E."/>
            <person name="Jeon S.H."/>
            <person name="Chun B.H."/>
            <person name="Kim D.W."/>
            <person name="Jeon C.O."/>
        </authorList>
    </citation>
    <scope>NUCLEOTIDE SEQUENCE [LARGE SCALE GENOMIC DNA]</scope>
    <source>
        <strain evidence="9 10">JCM 31718</strain>
    </source>
</reference>
<keyword evidence="10" id="KW-1185">Reference proteome</keyword>
<gene>
    <name evidence="9" type="ORF">E5163_16460</name>
</gene>
<keyword evidence="5" id="KW-0812">Transmembrane</keyword>
<accession>A0A4S2GVN8</accession>
<keyword evidence="6" id="KW-0472">Membrane</keyword>
<dbReference type="PANTHER" id="PTHR30026">
    <property type="entry name" value="OUTER MEMBRANE PROTEIN TOLC"/>
    <property type="match status" value="1"/>
</dbReference>
<dbReference type="Gene3D" id="1.20.1600.10">
    <property type="entry name" value="Outer membrane efflux proteins (OEP)"/>
    <property type="match status" value="1"/>
</dbReference>
<evidence type="ECO:0000256" key="1">
    <source>
        <dbReference type="ARBA" id="ARBA00004442"/>
    </source>
</evidence>
<dbReference type="GO" id="GO:0015562">
    <property type="term" value="F:efflux transmembrane transporter activity"/>
    <property type="evidence" value="ECO:0007669"/>
    <property type="project" value="InterPro"/>
</dbReference>
<dbReference type="GO" id="GO:0015288">
    <property type="term" value="F:porin activity"/>
    <property type="evidence" value="ECO:0007669"/>
    <property type="project" value="TreeGrafter"/>
</dbReference>
<comment type="similarity">
    <text evidence="2">Belongs to the outer membrane factor (OMF) (TC 1.B.17) family.</text>
</comment>
<dbReference type="GO" id="GO:1990281">
    <property type="term" value="C:efflux pump complex"/>
    <property type="evidence" value="ECO:0007669"/>
    <property type="project" value="TreeGrafter"/>
</dbReference>
<keyword evidence="3" id="KW-0813">Transport</keyword>
<dbReference type="Proteomes" id="UP000308054">
    <property type="component" value="Unassembled WGS sequence"/>
</dbReference>
<comment type="subcellular location">
    <subcellularLocation>
        <location evidence="1">Cell outer membrane</location>
    </subcellularLocation>
</comment>
<name>A0A4S2GVN8_9PROT</name>
<evidence type="ECO:0000256" key="2">
    <source>
        <dbReference type="ARBA" id="ARBA00007613"/>
    </source>
</evidence>
<dbReference type="Pfam" id="PF02321">
    <property type="entry name" value="OEP"/>
    <property type="match status" value="2"/>
</dbReference>
<evidence type="ECO:0000256" key="5">
    <source>
        <dbReference type="ARBA" id="ARBA00022692"/>
    </source>
</evidence>
<proteinExistence type="inferred from homology"/>